<dbReference type="RefSeq" id="XP_007865655.1">
    <property type="nucleotide sequence ID" value="XM_007867464.1"/>
</dbReference>
<keyword evidence="6 10" id="KW-0560">Oxidoreductase</keyword>
<evidence type="ECO:0000256" key="8">
    <source>
        <dbReference type="ARBA" id="ARBA00023033"/>
    </source>
</evidence>
<dbReference type="InterPro" id="IPR001128">
    <property type="entry name" value="Cyt_P450"/>
</dbReference>
<dbReference type="AlphaFoldDB" id="S7Q808"/>
<dbReference type="GO" id="GO:0004497">
    <property type="term" value="F:monooxygenase activity"/>
    <property type="evidence" value="ECO:0007669"/>
    <property type="project" value="UniProtKB-KW"/>
</dbReference>
<evidence type="ECO:0000313" key="12">
    <source>
        <dbReference type="EMBL" id="EPQ55578.1"/>
    </source>
</evidence>
<dbReference type="eggNOG" id="KOG0156">
    <property type="taxonomic scope" value="Eukaryota"/>
</dbReference>
<evidence type="ECO:0000256" key="10">
    <source>
        <dbReference type="RuleBase" id="RU000461"/>
    </source>
</evidence>
<dbReference type="PANTHER" id="PTHR46300:SF7">
    <property type="entry name" value="P450, PUTATIVE (EUROFUNG)-RELATED"/>
    <property type="match status" value="1"/>
</dbReference>
<dbReference type="GO" id="GO:0005506">
    <property type="term" value="F:iron ion binding"/>
    <property type="evidence" value="ECO:0007669"/>
    <property type="project" value="InterPro"/>
</dbReference>
<dbReference type="InterPro" id="IPR002401">
    <property type="entry name" value="Cyt_P450_E_grp-I"/>
</dbReference>
<dbReference type="OMA" id="PHAWAKE"/>
<evidence type="ECO:0000256" key="7">
    <source>
        <dbReference type="ARBA" id="ARBA00023004"/>
    </source>
</evidence>
<dbReference type="GO" id="GO:0016705">
    <property type="term" value="F:oxidoreductase activity, acting on paired donors, with incorporation or reduction of molecular oxygen"/>
    <property type="evidence" value="ECO:0007669"/>
    <property type="project" value="InterPro"/>
</dbReference>
<feature type="binding site" description="axial binding residue" evidence="9">
    <location>
        <position position="452"/>
    </location>
    <ligand>
        <name>heme</name>
        <dbReference type="ChEBI" id="CHEBI:30413"/>
    </ligand>
    <ligandPart>
        <name>Fe</name>
        <dbReference type="ChEBI" id="CHEBI:18248"/>
    </ligandPart>
</feature>
<protein>
    <submittedName>
        <fullName evidence="12">Cytochrome P450</fullName>
    </submittedName>
</protein>
<dbReference type="KEGG" id="gtr:GLOTRDRAFT_128802"/>
<keyword evidence="8 10" id="KW-0503">Monooxygenase</keyword>
<dbReference type="PRINTS" id="PR00385">
    <property type="entry name" value="P450"/>
</dbReference>
<comment type="similarity">
    <text evidence="3 10">Belongs to the cytochrome P450 family.</text>
</comment>
<dbReference type="Proteomes" id="UP000030669">
    <property type="component" value="Unassembled WGS sequence"/>
</dbReference>
<accession>S7Q808</accession>
<dbReference type="SUPFAM" id="SSF48264">
    <property type="entry name" value="Cytochrome P450"/>
    <property type="match status" value="1"/>
</dbReference>
<evidence type="ECO:0000256" key="6">
    <source>
        <dbReference type="ARBA" id="ARBA00023002"/>
    </source>
</evidence>
<evidence type="ECO:0000313" key="13">
    <source>
        <dbReference type="Proteomes" id="UP000030669"/>
    </source>
</evidence>
<comment type="pathway">
    <text evidence="2">Secondary metabolite biosynthesis.</text>
</comment>
<evidence type="ECO:0000256" key="11">
    <source>
        <dbReference type="SAM" id="Phobius"/>
    </source>
</evidence>
<dbReference type="InterPro" id="IPR050364">
    <property type="entry name" value="Cytochrome_P450_fung"/>
</dbReference>
<name>S7Q808_GLOTA</name>
<sequence>MVHITSVLCRFVDLTRNVAAENILWIILAASVGTIYFLRFSPKLPLPPSPPTNVLSGNVRQLPQTEPWKAFGEWSKLYGSPLVSFRVYNRRTVVLNTYKAAADLLDVRSSIYSDRPFTWFYGELVGRKMNVFQMSSQNPRFKVYRRTLNSGLNPRAVQGYRDLQVQEVHVLLRGLATSPEDFLAHLRRNAGAVVLKLAYGWNVEGNDDYFVSLMEEAFQISAQIVKPGGWLVDAIPILRFVPSWFPGARFKRQAAEAREHFSKIDTVPHMWAKNQIESGHYTESFTSQHLKREDGRPLTSDEDDIVKWCTAALYAGGADTTVAAMTTFILRMALHPHVQQRAQKEVDDIIGKDRLPEPADEKRLPYVTALIKEILRISPVAPLGLTHRVTQDDEYLGYCIPKGASIVPNIWAIMHNPELYPDPMVFSPDRFMEPLNQMDPRKVAFGFGRRVCPGAYFAETAMFLNICSILSVFTILKPLNENGKEVDPLVEYTTGITSHAKPFHCRIVPRAASPLLSHVINS</sequence>
<dbReference type="OrthoDB" id="2789670at2759"/>
<feature type="transmembrane region" description="Helical" evidence="11">
    <location>
        <begin position="23"/>
        <end position="40"/>
    </location>
</feature>
<organism evidence="12 13">
    <name type="scientific">Gloeophyllum trabeum (strain ATCC 11539 / FP-39264 / Madison 617)</name>
    <name type="common">Brown rot fungus</name>
    <dbReference type="NCBI Taxonomy" id="670483"/>
    <lineage>
        <taxon>Eukaryota</taxon>
        <taxon>Fungi</taxon>
        <taxon>Dikarya</taxon>
        <taxon>Basidiomycota</taxon>
        <taxon>Agaricomycotina</taxon>
        <taxon>Agaricomycetes</taxon>
        <taxon>Gloeophyllales</taxon>
        <taxon>Gloeophyllaceae</taxon>
        <taxon>Gloeophyllum</taxon>
    </lineage>
</organism>
<dbReference type="Pfam" id="PF00067">
    <property type="entry name" value="p450"/>
    <property type="match status" value="1"/>
</dbReference>
<dbReference type="HOGENOM" id="CLU_001570_2_3_1"/>
<dbReference type="PROSITE" id="PS00086">
    <property type="entry name" value="CYTOCHROME_P450"/>
    <property type="match status" value="1"/>
</dbReference>
<keyword evidence="4 9" id="KW-0349">Heme</keyword>
<evidence type="ECO:0000256" key="9">
    <source>
        <dbReference type="PIRSR" id="PIRSR602401-1"/>
    </source>
</evidence>
<keyword evidence="11" id="KW-1133">Transmembrane helix</keyword>
<gene>
    <name evidence="12" type="ORF">GLOTRDRAFT_128802</name>
</gene>
<dbReference type="CDD" id="cd11065">
    <property type="entry name" value="CYP64-like"/>
    <property type="match status" value="1"/>
</dbReference>
<dbReference type="InterPro" id="IPR036396">
    <property type="entry name" value="Cyt_P450_sf"/>
</dbReference>
<evidence type="ECO:0000256" key="4">
    <source>
        <dbReference type="ARBA" id="ARBA00022617"/>
    </source>
</evidence>
<keyword evidence="11" id="KW-0812">Transmembrane</keyword>
<comment type="cofactor">
    <cofactor evidence="1 9">
        <name>heme</name>
        <dbReference type="ChEBI" id="CHEBI:30413"/>
    </cofactor>
</comment>
<dbReference type="GO" id="GO:0020037">
    <property type="term" value="F:heme binding"/>
    <property type="evidence" value="ECO:0007669"/>
    <property type="project" value="InterPro"/>
</dbReference>
<proteinExistence type="inferred from homology"/>
<dbReference type="InterPro" id="IPR017972">
    <property type="entry name" value="Cyt_P450_CS"/>
</dbReference>
<reference evidence="12 13" key="1">
    <citation type="journal article" date="2012" name="Science">
        <title>The Paleozoic origin of enzymatic lignin decomposition reconstructed from 31 fungal genomes.</title>
        <authorList>
            <person name="Floudas D."/>
            <person name="Binder M."/>
            <person name="Riley R."/>
            <person name="Barry K."/>
            <person name="Blanchette R.A."/>
            <person name="Henrissat B."/>
            <person name="Martinez A.T."/>
            <person name="Otillar R."/>
            <person name="Spatafora J.W."/>
            <person name="Yadav J.S."/>
            <person name="Aerts A."/>
            <person name="Benoit I."/>
            <person name="Boyd A."/>
            <person name="Carlson A."/>
            <person name="Copeland A."/>
            <person name="Coutinho P.M."/>
            <person name="de Vries R.P."/>
            <person name="Ferreira P."/>
            <person name="Findley K."/>
            <person name="Foster B."/>
            <person name="Gaskell J."/>
            <person name="Glotzer D."/>
            <person name="Gorecki P."/>
            <person name="Heitman J."/>
            <person name="Hesse C."/>
            <person name="Hori C."/>
            <person name="Igarashi K."/>
            <person name="Jurgens J.A."/>
            <person name="Kallen N."/>
            <person name="Kersten P."/>
            <person name="Kohler A."/>
            <person name="Kuees U."/>
            <person name="Kumar T.K.A."/>
            <person name="Kuo A."/>
            <person name="LaButti K."/>
            <person name="Larrondo L.F."/>
            <person name="Lindquist E."/>
            <person name="Ling A."/>
            <person name="Lombard V."/>
            <person name="Lucas S."/>
            <person name="Lundell T."/>
            <person name="Martin R."/>
            <person name="McLaughlin D.J."/>
            <person name="Morgenstern I."/>
            <person name="Morin E."/>
            <person name="Murat C."/>
            <person name="Nagy L.G."/>
            <person name="Nolan M."/>
            <person name="Ohm R.A."/>
            <person name="Patyshakuliyeva A."/>
            <person name="Rokas A."/>
            <person name="Ruiz-Duenas F.J."/>
            <person name="Sabat G."/>
            <person name="Salamov A."/>
            <person name="Samejima M."/>
            <person name="Schmutz J."/>
            <person name="Slot J.C."/>
            <person name="St John F."/>
            <person name="Stenlid J."/>
            <person name="Sun H."/>
            <person name="Sun S."/>
            <person name="Syed K."/>
            <person name="Tsang A."/>
            <person name="Wiebenga A."/>
            <person name="Young D."/>
            <person name="Pisabarro A."/>
            <person name="Eastwood D.C."/>
            <person name="Martin F."/>
            <person name="Cullen D."/>
            <person name="Grigoriev I.V."/>
            <person name="Hibbett D.S."/>
        </authorList>
    </citation>
    <scope>NUCLEOTIDE SEQUENCE [LARGE SCALE GENOMIC DNA]</scope>
    <source>
        <strain evidence="12 13">ATCC 11539</strain>
    </source>
</reference>
<dbReference type="GeneID" id="19301791"/>
<keyword evidence="13" id="KW-1185">Reference proteome</keyword>
<dbReference type="PANTHER" id="PTHR46300">
    <property type="entry name" value="P450, PUTATIVE (EUROFUNG)-RELATED-RELATED"/>
    <property type="match status" value="1"/>
</dbReference>
<dbReference type="EMBL" id="KB469301">
    <property type="protein sequence ID" value="EPQ55578.1"/>
    <property type="molecule type" value="Genomic_DNA"/>
</dbReference>
<evidence type="ECO:0000256" key="2">
    <source>
        <dbReference type="ARBA" id="ARBA00005179"/>
    </source>
</evidence>
<evidence type="ECO:0000256" key="1">
    <source>
        <dbReference type="ARBA" id="ARBA00001971"/>
    </source>
</evidence>
<dbReference type="PRINTS" id="PR00463">
    <property type="entry name" value="EP450I"/>
</dbReference>
<keyword evidence="7 9" id="KW-0408">Iron</keyword>
<dbReference type="Gene3D" id="1.10.630.10">
    <property type="entry name" value="Cytochrome P450"/>
    <property type="match status" value="1"/>
</dbReference>
<dbReference type="STRING" id="670483.S7Q808"/>
<evidence type="ECO:0000256" key="3">
    <source>
        <dbReference type="ARBA" id="ARBA00010617"/>
    </source>
</evidence>
<evidence type="ECO:0000256" key="5">
    <source>
        <dbReference type="ARBA" id="ARBA00022723"/>
    </source>
</evidence>
<keyword evidence="11" id="KW-0472">Membrane</keyword>
<keyword evidence="5 9" id="KW-0479">Metal-binding</keyword>